<sequence>MTNPVISIAFHSGYGHTAVLAEAVRTGAAEAGATVHLIPVDTITDEQWALLDASDAIVFGSPTYMGTASAAFHAFAEASSKRWFGSEWKDKLAAGFTNSGSKSGDKLNTLQFFTVLAAQHGMHWVNLGLLPGWNSSEASEHDLNRLGFFLGAAAQTNVDEGPDAVHKADVATAEHLGRRVAETAKRFAPAA</sequence>
<dbReference type="Pfam" id="PF03358">
    <property type="entry name" value="FMN_red"/>
    <property type="match status" value="1"/>
</dbReference>
<reference evidence="3" key="1">
    <citation type="journal article" date="2019" name="Int. J. Syst. Evol. Microbiol.">
        <title>The Global Catalogue of Microorganisms (GCM) 10K type strain sequencing project: providing services to taxonomists for standard genome sequencing and annotation.</title>
        <authorList>
            <consortium name="The Broad Institute Genomics Platform"/>
            <consortium name="The Broad Institute Genome Sequencing Center for Infectious Disease"/>
            <person name="Wu L."/>
            <person name="Ma J."/>
        </authorList>
    </citation>
    <scope>NUCLEOTIDE SEQUENCE [LARGE SCALE GENOMIC DNA]</scope>
    <source>
        <strain evidence="3">JCM 4816</strain>
    </source>
</reference>
<dbReference type="RefSeq" id="WP_380587592.1">
    <property type="nucleotide sequence ID" value="NZ_JBHSQJ010000118.1"/>
</dbReference>
<dbReference type="EMBL" id="JBHSQJ010000118">
    <property type="protein sequence ID" value="MFC5910431.1"/>
    <property type="molecule type" value="Genomic_DNA"/>
</dbReference>
<gene>
    <name evidence="2" type="ORF">ACFP3V_24830</name>
</gene>
<dbReference type="InterPro" id="IPR029039">
    <property type="entry name" value="Flavoprotein-like_sf"/>
</dbReference>
<dbReference type="InterPro" id="IPR008254">
    <property type="entry name" value="Flavodoxin/NO_synth"/>
</dbReference>
<dbReference type="Proteomes" id="UP001596174">
    <property type="component" value="Unassembled WGS sequence"/>
</dbReference>
<accession>A0ABW1GAN9</accession>
<comment type="caution">
    <text evidence="2">The sequence shown here is derived from an EMBL/GenBank/DDBJ whole genome shotgun (WGS) entry which is preliminary data.</text>
</comment>
<keyword evidence="3" id="KW-1185">Reference proteome</keyword>
<dbReference type="PANTHER" id="PTHR30546">
    <property type="entry name" value="FLAVODOXIN-RELATED PROTEIN WRBA-RELATED"/>
    <property type="match status" value="1"/>
</dbReference>
<dbReference type="InterPro" id="IPR005025">
    <property type="entry name" value="FMN_Rdtase-like_dom"/>
</dbReference>
<protein>
    <submittedName>
        <fullName evidence="2">Flavodoxin family protein</fullName>
    </submittedName>
</protein>
<dbReference type="PROSITE" id="PS50902">
    <property type="entry name" value="FLAVODOXIN_LIKE"/>
    <property type="match status" value="1"/>
</dbReference>
<dbReference type="SUPFAM" id="SSF52218">
    <property type="entry name" value="Flavoproteins"/>
    <property type="match status" value="1"/>
</dbReference>
<evidence type="ECO:0000259" key="1">
    <source>
        <dbReference type="PROSITE" id="PS50902"/>
    </source>
</evidence>
<evidence type="ECO:0000313" key="2">
    <source>
        <dbReference type="EMBL" id="MFC5910431.1"/>
    </source>
</evidence>
<dbReference type="Gene3D" id="3.40.50.360">
    <property type="match status" value="1"/>
</dbReference>
<name>A0ABW1GAN9_9ACTN</name>
<proteinExistence type="predicted"/>
<organism evidence="2 3">
    <name type="scientific">Streptacidiphilus monticola</name>
    <dbReference type="NCBI Taxonomy" id="2161674"/>
    <lineage>
        <taxon>Bacteria</taxon>
        <taxon>Bacillati</taxon>
        <taxon>Actinomycetota</taxon>
        <taxon>Actinomycetes</taxon>
        <taxon>Kitasatosporales</taxon>
        <taxon>Streptomycetaceae</taxon>
        <taxon>Streptacidiphilus</taxon>
    </lineage>
</organism>
<evidence type="ECO:0000313" key="3">
    <source>
        <dbReference type="Proteomes" id="UP001596174"/>
    </source>
</evidence>
<dbReference type="PANTHER" id="PTHR30546:SF23">
    <property type="entry name" value="FLAVOPROTEIN-LIKE PROTEIN YCP4-RELATED"/>
    <property type="match status" value="1"/>
</dbReference>
<feature type="domain" description="Flavodoxin-like" evidence="1">
    <location>
        <begin position="6"/>
        <end position="151"/>
    </location>
</feature>